<dbReference type="PANTHER" id="PTHR11505">
    <property type="entry name" value="L1 TRANSPOSABLE ELEMENT-RELATED"/>
    <property type="match status" value="1"/>
</dbReference>
<feature type="compositionally biased region" description="Polar residues" evidence="1">
    <location>
        <begin position="167"/>
        <end position="176"/>
    </location>
</feature>
<gene>
    <name evidence="2" type="ORF">XELAEV_18025429mg</name>
</gene>
<evidence type="ECO:0000256" key="1">
    <source>
        <dbReference type="SAM" id="MobiDB-lite"/>
    </source>
</evidence>
<dbReference type="Gene3D" id="3.30.250.20">
    <property type="entry name" value="L1 transposable element, C-terminal domain"/>
    <property type="match status" value="1"/>
</dbReference>
<protein>
    <recommendedName>
        <fullName evidence="4">L1 transposable element RRM domain-containing protein</fullName>
    </recommendedName>
</protein>
<organism evidence="2 3">
    <name type="scientific">Xenopus laevis</name>
    <name type="common">African clawed frog</name>
    <dbReference type="NCBI Taxonomy" id="8355"/>
    <lineage>
        <taxon>Eukaryota</taxon>
        <taxon>Metazoa</taxon>
        <taxon>Chordata</taxon>
        <taxon>Craniata</taxon>
        <taxon>Vertebrata</taxon>
        <taxon>Euteleostomi</taxon>
        <taxon>Amphibia</taxon>
        <taxon>Batrachia</taxon>
        <taxon>Anura</taxon>
        <taxon>Pipoidea</taxon>
        <taxon>Pipidae</taxon>
        <taxon>Xenopodinae</taxon>
        <taxon>Xenopus</taxon>
        <taxon>Xenopus</taxon>
    </lineage>
</organism>
<accession>A0A974HLV5</accession>
<dbReference type="EMBL" id="CM004473">
    <property type="protein sequence ID" value="OCT82894.1"/>
    <property type="molecule type" value="Genomic_DNA"/>
</dbReference>
<sequence>MKIDSLRYQLQELQDKMEDMENRSCRGNIRIRGLPEYKNLESDITDFFSILAPHLSTSKLEIDRIHRALERPPQEEYEGHPLQRFADIAPATIAKRRSFKPITAVLQQNNIKYRWDFPFRLHFLHHGKQYSTADLEEATELLHHLHLKQRSPNSEPSHDEGLRRETCYSSHNRINL</sequence>
<evidence type="ECO:0000313" key="3">
    <source>
        <dbReference type="Proteomes" id="UP000694892"/>
    </source>
</evidence>
<proteinExistence type="predicted"/>
<dbReference type="FunFam" id="3.30.250.20:FF:000006">
    <property type="entry name" value="Uncharacterized protein"/>
    <property type="match status" value="1"/>
</dbReference>
<feature type="compositionally biased region" description="Basic and acidic residues" evidence="1">
    <location>
        <begin position="156"/>
        <end position="166"/>
    </location>
</feature>
<feature type="region of interest" description="Disordered" evidence="1">
    <location>
        <begin position="148"/>
        <end position="176"/>
    </location>
</feature>
<dbReference type="InterPro" id="IPR004244">
    <property type="entry name" value="Transposase_22"/>
</dbReference>
<reference evidence="3" key="1">
    <citation type="journal article" date="2016" name="Nature">
        <title>Genome evolution in the allotetraploid frog Xenopus laevis.</title>
        <authorList>
            <person name="Session A.M."/>
            <person name="Uno Y."/>
            <person name="Kwon T."/>
            <person name="Chapman J.A."/>
            <person name="Toyoda A."/>
            <person name="Takahashi S."/>
            <person name="Fukui A."/>
            <person name="Hikosaka A."/>
            <person name="Suzuki A."/>
            <person name="Kondo M."/>
            <person name="van Heeringen S.J."/>
            <person name="Quigley I."/>
            <person name="Heinz S."/>
            <person name="Ogino H."/>
            <person name="Ochi H."/>
            <person name="Hellsten U."/>
            <person name="Lyons J.B."/>
            <person name="Simakov O."/>
            <person name="Putnam N."/>
            <person name="Stites J."/>
            <person name="Kuroki Y."/>
            <person name="Tanaka T."/>
            <person name="Michiue T."/>
            <person name="Watanabe M."/>
            <person name="Bogdanovic O."/>
            <person name="Lister R."/>
            <person name="Georgiou G."/>
            <person name="Paranjpe S.S."/>
            <person name="van Kruijsbergen I."/>
            <person name="Shu S."/>
            <person name="Carlson J."/>
            <person name="Kinoshita T."/>
            <person name="Ohta Y."/>
            <person name="Mawaribuchi S."/>
            <person name="Jenkins J."/>
            <person name="Grimwood J."/>
            <person name="Schmutz J."/>
            <person name="Mitros T."/>
            <person name="Mozaffari S.V."/>
            <person name="Suzuki Y."/>
            <person name="Haramoto Y."/>
            <person name="Yamamoto T.S."/>
            <person name="Takagi C."/>
            <person name="Heald R."/>
            <person name="Miller K."/>
            <person name="Haudenschild C."/>
            <person name="Kitzman J."/>
            <person name="Nakayama T."/>
            <person name="Izutsu Y."/>
            <person name="Robert J."/>
            <person name="Fortriede J."/>
            <person name="Burns K."/>
            <person name="Lotay V."/>
            <person name="Karimi K."/>
            <person name="Yasuoka Y."/>
            <person name="Dichmann D.S."/>
            <person name="Flajnik M.F."/>
            <person name="Houston D.W."/>
            <person name="Shendure J."/>
            <person name="DuPasquier L."/>
            <person name="Vize P.D."/>
            <person name="Zorn A.M."/>
            <person name="Ito M."/>
            <person name="Marcotte E.M."/>
            <person name="Wallingford J.B."/>
            <person name="Ito Y."/>
            <person name="Asashima M."/>
            <person name="Ueno N."/>
            <person name="Matsuda Y."/>
            <person name="Veenstra G.J."/>
            <person name="Fujiyama A."/>
            <person name="Harland R.M."/>
            <person name="Taira M."/>
            <person name="Rokhsar D.S."/>
        </authorList>
    </citation>
    <scope>NUCLEOTIDE SEQUENCE [LARGE SCALE GENOMIC DNA]</scope>
    <source>
        <strain evidence="3">J</strain>
    </source>
</reference>
<dbReference type="OMA" id="MEDMENR"/>
<evidence type="ECO:0008006" key="4">
    <source>
        <dbReference type="Google" id="ProtNLM"/>
    </source>
</evidence>
<dbReference type="InterPro" id="IPR042566">
    <property type="entry name" value="L1_C"/>
</dbReference>
<name>A0A974HLV5_XENLA</name>
<evidence type="ECO:0000313" key="2">
    <source>
        <dbReference type="EMBL" id="OCT82894.1"/>
    </source>
</evidence>
<dbReference type="AlphaFoldDB" id="A0A974HLV5"/>
<dbReference type="Proteomes" id="UP000694892">
    <property type="component" value="Chromosome 4S"/>
</dbReference>